<name>A0AAE3ZSG4_9ACTN</name>
<dbReference type="Gene3D" id="1.10.150.130">
    <property type="match status" value="1"/>
</dbReference>
<gene>
    <name evidence="3" type="ORF">J2S44_004402</name>
</gene>
<dbReference type="Gene3D" id="1.10.443.10">
    <property type="entry name" value="Intergrase catalytic core"/>
    <property type="match status" value="1"/>
</dbReference>
<dbReference type="InterPro" id="IPR013762">
    <property type="entry name" value="Integrase-like_cat_sf"/>
</dbReference>
<protein>
    <submittedName>
        <fullName evidence="3">Integrase</fullName>
    </submittedName>
</protein>
<dbReference type="GO" id="GO:0015074">
    <property type="term" value="P:DNA integration"/>
    <property type="evidence" value="ECO:0007669"/>
    <property type="project" value="InterPro"/>
</dbReference>
<evidence type="ECO:0000313" key="3">
    <source>
        <dbReference type="EMBL" id="MDR7324152.1"/>
    </source>
</evidence>
<keyword evidence="1" id="KW-0238">DNA-binding</keyword>
<dbReference type="InterPro" id="IPR011010">
    <property type="entry name" value="DNA_brk_join_enz"/>
</dbReference>
<comment type="caution">
    <text evidence="3">The sequence shown here is derived from an EMBL/GenBank/DDBJ whole genome shotgun (WGS) entry which is preliminary data.</text>
</comment>
<reference evidence="3 4" key="1">
    <citation type="submission" date="2023-07" db="EMBL/GenBank/DDBJ databases">
        <title>Sequencing the genomes of 1000 actinobacteria strains.</title>
        <authorList>
            <person name="Klenk H.-P."/>
        </authorList>
    </citation>
    <scope>NUCLEOTIDE SEQUENCE [LARGE SCALE GENOMIC DNA]</scope>
    <source>
        <strain evidence="3 4">DSM 44711</strain>
    </source>
</reference>
<dbReference type="GO" id="GO:0006310">
    <property type="term" value="P:DNA recombination"/>
    <property type="evidence" value="ECO:0007669"/>
    <property type="project" value="UniProtKB-KW"/>
</dbReference>
<dbReference type="RefSeq" id="WP_310417123.1">
    <property type="nucleotide sequence ID" value="NZ_JAVDYC010000001.1"/>
</dbReference>
<dbReference type="SUPFAM" id="SSF56349">
    <property type="entry name" value="DNA breaking-rejoining enzymes"/>
    <property type="match status" value="2"/>
</dbReference>
<organism evidence="3 4">
    <name type="scientific">Catenuloplanes niger</name>
    <dbReference type="NCBI Taxonomy" id="587534"/>
    <lineage>
        <taxon>Bacteria</taxon>
        <taxon>Bacillati</taxon>
        <taxon>Actinomycetota</taxon>
        <taxon>Actinomycetes</taxon>
        <taxon>Micromonosporales</taxon>
        <taxon>Micromonosporaceae</taxon>
        <taxon>Catenuloplanes</taxon>
    </lineage>
</organism>
<dbReference type="InterPro" id="IPR010998">
    <property type="entry name" value="Integrase_recombinase_N"/>
</dbReference>
<proteinExistence type="predicted"/>
<keyword evidence="2" id="KW-0233">DNA recombination</keyword>
<accession>A0AAE3ZSG4</accession>
<dbReference type="EMBL" id="JAVDYC010000001">
    <property type="protein sequence ID" value="MDR7324152.1"/>
    <property type="molecule type" value="Genomic_DNA"/>
</dbReference>
<evidence type="ECO:0000256" key="2">
    <source>
        <dbReference type="ARBA" id="ARBA00023172"/>
    </source>
</evidence>
<dbReference type="Proteomes" id="UP001183629">
    <property type="component" value="Unassembled WGS sequence"/>
</dbReference>
<sequence length="485" mass="54391">MAYAEKRGNLWRARWVSPSGKLESQSGFKTRKAAEDYANDQESSVRKNTYVDVRAGQVTVAEIANAWYSGLDLEPTTMSNYRYMTEVYILPEFGERAVGSLTEHEMPIWERKLVTGGLSRRSARDARSTFATILASAVPRYIQINPAARKKGTGRKGTRRIEKMQQRQKVWASPLDALLIAERAASLSGQDTDFVMAITIAYTGMRWGEAIGLMPDCVGKNKIDVHWKLYELNGRFYRGRPKDGSMRSLDLPPFLSSMLSEYMRLNPPRTCSCTLKATDTDEITWCSGDAYVFLGSQRGHFRRSNYSERVFRPAADGWHPVRRGSSPRARKPVLVDASQPWPGSPLPPWPAVVPGKPFQEPRGRGIVPIPAEIPVASWLPILPDLTPHGLRHGHHTWMDEAGVSYVLQSERMGHEVPGMRGVYNHVSPAMRTKLVNALEQMWADSLRARAQLSQRSAVPLLDRLLAATKSVRPFALKTPSFTRGT</sequence>
<evidence type="ECO:0000256" key="1">
    <source>
        <dbReference type="ARBA" id="ARBA00023125"/>
    </source>
</evidence>
<evidence type="ECO:0000313" key="4">
    <source>
        <dbReference type="Proteomes" id="UP001183629"/>
    </source>
</evidence>
<keyword evidence="4" id="KW-1185">Reference proteome</keyword>
<dbReference type="AlphaFoldDB" id="A0AAE3ZSG4"/>
<dbReference type="GO" id="GO:0003677">
    <property type="term" value="F:DNA binding"/>
    <property type="evidence" value="ECO:0007669"/>
    <property type="project" value="UniProtKB-KW"/>
</dbReference>